<dbReference type="EMBL" id="JBHLWH010000045">
    <property type="protein sequence ID" value="MFC0249965.1"/>
    <property type="molecule type" value="Genomic_DNA"/>
</dbReference>
<comment type="caution">
    <text evidence="1">The sequence shown here is derived from an EMBL/GenBank/DDBJ whole genome shotgun (WGS) entry which is preliminary data.</text>
</comment>
<gene>
    <name evidence="1" type="ORF">ACFFIO_15765</name>
</gene>
<dbReference type="Proteomes" id="UP001589766">
    <property type="component" value="Unassembled WGS sequence"/>
</dbReference>
<reference evidence="1 2" key="1">
    <citation type="submission" date="2024-09" db="EMBL/GenBank/DDBJ databases">
        <authorList>
            <person name="Sun Q."/>
            <person name="Mori K."/>
        </authorList>
    </citation>
    <scope>NUCLEOTIDE SEQUENCE [LARGE SCALE GENOMIC DNA]</scope>
    <source>
        <strain evidence="1 2">CCM 7609</strain>
    </source>
</reference>
<keyword evidence="2" id="KW-1185">Reference proteome</keyword>
<evidence type="ECO:0000313" key="2">
    <source>
        <dbReference type="Proteomes" id="UP001589766"/>
    </source>
</evidence>
<accession>A0ABV6FA62</accession>
<dbReference type="RefSeq" id="WP_378043299.1">
    <property type="nucleotide sequence ID" value="NZ_JBHLWH010000045.1"/>
</dbReference>
<proteinExistence type="predicted"/>
<name>A0ABV6FA62_9MICC</name>
<evidence type="ECO:0000313" key="1">
    <source>
        <dbReference type="EMBL" id="MFC0249965.1"/>
    </source>
</evidence>
<sequence>MRIKSMLQTTAVLGLAVVVGLLGVGGTWALWNVSAAAGAGTVQSANLVVDVNTSPMLTDGTSTTVALEGPTAQLTPDQPVYATLKLTNNSTATSGLTLRSTLRSDRATSDNVELSKALTVQSAAGKCADATFQATSSAVVAQGDSRTFCLRLSLSAKTPGSLSDKSATVTIPVHVEQVR</sequence>
<organism evidence="1 2">
    <name type="scientific">Citricoccus parietis</name>
    <dbReference type="NCBI Taxonomy" id="592307"/>
    <lineage>
        <taxon>Bacteria</taxon>
        <taxon>Bacillati</taxon>
        <taxon>Actinomycetota</taxon>
        <taxon>Actinomycetes</taxon>
        <taxon>Micrococcales</taxon>
        <taxon>Micrococcaceae</taxon>
        <taxon>Citricoccus</taxon>
    </lineage>
</organism>
<protein>
    <submittedName>
        <fullName evidence="1">Uncharacterized protein</fullName>
    </submittedName>
</protein>